<dbReference type="Pfam" id="PF12146">
    <property type="entry name" value="Hydrolase_4"/>
    <property type="match status" value="1"/>
</dbReference>
<sequence>MGDPELVPLPVGFQRFHRRDFVNYQFNRAHALGFADPLELVDAAARIRSMDDCVDVFEALSRRAAAEARPRYAAGYARIAEFFTPPRAAEKTDRYRGCLELFDATFAGAGLVRQEVPYAGAALPAYLLPATGTSAVGTVLLHGGFDSLIEEFLPLCQRVAAAGFDVIAFEGPGQGGARTLNGLTFDHDWEKPVGAVLDHFRLDRAALVGISMGGYWAMRAAGREPRIDRVVAWPPVYDWLHRVPPVLRGPARTMTQHRRFMRWSVRTRARWVPTLRMVADQVLYMLDSDDPADVAEWFMGMNAEHLDSARVHQDVLLMCGEHDAFQPPALARAQARALTAARSVTTRMFTRAEQADQHCQMGNLELACQVLTTWLQTPGTSTGASPQHSDLAP</sequence>
<keyword evidence="3" id="KW-0378">Hydrolase</keyword>
<evidence type="ECO:0000313" key="4">
    <source>
        <dbReference type="Proteomes" id="UP001501204"/>
    </source>
</evidence>
<organism evidence="3 4">
    <name type="scientific">Kocuria aegyptia</name>
    <dbReference type="NCBI Taxonomy" id="330943"/>
    <lineage>
        <taxon>Bacteria</taxon>
        <taxon>Bacillati</taxon>
        <taxon>Actinomycetota</taxon>
        <taxon>Actinomycetes</taxon>
        <taxon>Micrococcales</taxon>
        <taxon>Micrococcaceae</taxon>
        <taxon>Kocuria</taxon>
    </lineage>
</organism>
<dbReference type="EMBL" id="BAAAOA010000020">
    <property type="protein sequence ID" value="GAA1761242.1"/>
    <property type="molecule type" value="Genomic_DNA"/>
</dbReference>
<dbReference type="SUPFAM" id="SSF53474">
    <property type="entry name" value="alpha/beta-Hydrolases"/>
    <property type="match status" value="1"/>
</dbReference>
<dbReference type="PANTHER" id="PTHR22946">
    <property type="entry name" value="DIENELACTONE HYDROLASE DOMAIN-CONTAINING PROTEIN-RELATED"/>
    <property type="match status" value="1"/>
</dbReference>
<evidence type="ECO:0000313" key="3">
    <source>
        <dbReference type="EMBL" id="GAA1761242.1"/>
    </source>
</evidence>
<evidence type="ECO:0000256" key="1">
    <source>
        <dbReference type="ARBA" id="ARBA00008645"/>
    </source>
</evidence>
<dbReference type="Proteomes" id="UP001501204">
    <property type="component" value="Unassembled WGS sequence"/>
</dbReference>
<dbReference type="InterPro" id="IPR050261">
    <property type="entry name" value="FrsA_esterase"/>
</dbReference>
<dbReference type="Gene3D" id="3.40.50.1820">
    <property type="entry name" value="alpha/beta hydrolase"/>
    <property type="match status" value="1"/>
</dbReference>
<name>A0ABN2KNN9_9MICC</name>
<dbReference type="InterPro" id="IPR029058">
    <property type="entry name" value="AB_hydrolase_fold"/>
</dbReference>
<dbReference type="GO" id="GO:0016787">
    <property type="term" value="F:hydrolase activity"/>
    <property type="evidence" value="ECO:0007669"/>
    <property type="project" value="UniProtKB-KW"/>
</dbReference>
<gene>
    <name evidence="3" type="ORF">GCM10009767_20340</name>
</gene>
<comment type="caution">
    <text evidence="3">The sequence shown here is derived from an EMBL/GenBank/DDBJ whole genome shotgun (WGS) entry which is preliminary data.</text>
</comment>
<evidence type="ECO:0000259" key="2">
    <source>
        <dbReference type="Pfam" id="PF12146"/>
    </source>
</evidence>
<keyword evidence="4" id="KW-1185">Reference proteome</keyword>
<accession>A0ABN2KNN9</accession>
<feature type="domain" description="Serine aminopeptidase S33" evidence="2">
    <location>
        <begin position="137"/>
        <end position="340"/>
    </location>
</feature>
<reference evidence="3 4" key="1">
    <citation type="journal article" date="2019" name="Int. J. Syst. Evol. Microbiol.">
        <title>The Global Catalogue of Microorganisms (GCM) 10K type strain sequencing project: providing services to taxonomists for standard genome sequencing and annotation.</title>
        <authorList>
            <consortium name="The Broad Institute Genomics Platform"/>
            <consortium name="The Broad Institute Genome Sequencing Center for Infectious Disease"/>
            <person name="Wu L."/>
            <person name="Ma J."/>
        </authorList>
    </citation>
    <scope>NUCLEOTIDE SEQUENCE [LARGE SCALE GENOMIC DNA]</scope>
    <source>
        <strain evidence="3 4">JCM 14735</strain>
    </source>
</reference>
<protein>
    <submittedName>
        <fullName evidence="3">Alpha/beta hydrolase</fullName>
    </submittedName>
</protein>
<dbReference type="PANTHER" id="PTHR22946:SF12">
    <property type="entry name" value="CONIDIAL PIGMENT BIOSYNTHESIS PROTEIN AYG1 (AFU_ORTHOLOGUE AFUA_2G17550)"/>
    <property type="match status" value="1"/>
</dbReference>
<dbReference type="InterPro" id="IPR022742">
    <property type="entry name" value="Hydrolase_4"/>
</dbReference>
<proteinExistence type="inferred from homology"/>
<comment type="similarity">
    <text evidence="1">Belongs to the AB hydrolase superfamily.</text>
</comment>